<dbReference type="Proteomes" id="UP000001312">
    <property type="component" value="Unassembled WGS sequence"/>
</dbReference>
<name>A7F265_SCLS1</name>
<dbReference type="RefSeq" id="XP_001587693.1">
    <property type="nucleotide sequence ID" value="XM_001587643.1"/>
</dbReference>
<keyword evidence="4" id="KW-1185">Reference proteome</keyword>
<protein>
    <submittedName>
        <fullName evidence="3">Uncharacterized protein</fullName>
    </submittedName>
</protein>
<feature type="coiled-coil region" evidence="1">
    <location>
        <begin position="297"/>
        <end position="338"/>
    </location>
</feature>
<dbReference type="GeneID" id="5483656"/>
<proteinExistence type="predicted"/>
<evidence type="ECO:0000256" key="2">
    <source>
        <dbReference type="SAM" id="MobiDB-lite"/>
    </source>
</evidence>
<dbReference type="KEGG" id="ssl:SS1G_11686"/>
<keyword evidence="1" id="KW-0175">Coiled coil</keyword>
<accession>A7F265</accession>
<reference evidence="4" key="1">
    <citation type="journal article" date="2011" name="PLoS Genet.">
        <title>Genomic analysis of the necrotrophic fungal pathogens Sclerotinia sclerotiorum and Botrytis cinerea.</title>
        <authorList>
            <person name="Amselem J."/>
            <person name="Cuomo C.A."/>
            <person name="van Kan J.A."/>
            <person name="Viaud M."/>
            <person name="Benito E.P."/>
            <person name="Couloux A."/>
            <person name="Coutinho P.M."/>
            <person name="de Vries R.P."/>
            <person name="Dyer P.S."/>
            <person name="Fillinger S."/>
            <person name="Fournier E."/>
            <person name="Gout L."/>
            <person name="Hahn M."/>
            <person name="Kohn L."/>
            <person name="Lapalu N."/>
            <person name="Plummer K.M."/>
            <person name="Pradier J.M."/>
            <person name="Quevillon E."/>
            <person name="Sharon A."/>
            <person name="Simon A."/>
            <person name="ten Have A."/>
            <person name="Tudzynski B."/>
            <person name="Tudzynski P."/>
            <person name="Wincker P."/>
            <person name="Andrew M."/>
            <person name="Anthouard V."/>
            <person name="Beever R.E."/>
            <person name="Beffa R."/>
            <person name="Benoit I."/>
            <person name="Bouzid O."/>
            <person name="Brault B."/>
            <person name="Chen Z."/>
            <person name="Choquer M."/>
            <person name="Collemare J."/>
            <person name="Cotton P."/>
            <person name="Danchin E.G."/>
            <person name="Da Silva C."/>
            <person name="Gautier A."/>
            <person name="Giraud C."/>
            <person name="Giraud T."/>
            <person name="Gonzalez C."/>
            <person name="Grossetete S."/>
            <person name="Guldener U."/>
            <person name="Henrissat B."/>
            <person name="Howlett B.J."/>
            <person name="Kodira C."/>
            <person name="Kretschmer M."/>
            <person name="Lappartient A."/>
            <person name="Leroch M."/>
            <person name="Levis C."/>
            <person name="Mauceli E."/>
            <person name="Neuveglise C."/>
            <person name="Oeser B."/>
            <person name="Pearson M."/>
            <person name="Poulain J."/>
            <person name="Poussereau N."/>
            <person name="Quesneville H."/>
            <person name="Rascle C."/>
            <person name="Schumacher J."/>
            <person name="Segurens B."/>
            <person name="Sexton A."/>
            <person name="Silva E."/>
            <person name="Sirven C."/>
            <person name="Soanes D.M."/>
            <person name="Talbot N.J."/>
            <person name="Templeton M."/>
            <person name="Yandava C."/>
            <person name="Yarden O."/>
            <person name="Zeng Q."/>
            <person name="Rollins J.A."/>
            <person name="Lebrun M.H."/>
            <person name="Dickman M."/>
        </authorList>
    </citation>
    <scope>NUCLEOTIDE SEQUENCE [LARGE SCALE GENOMIC DNA]</scope>
    <source>
        <strain evidence="4">ATCC 18683 / 1980 / Ss-1</strain>
    </source>
</reference>
<dbReference type="EMBL" id="CH476638">
    <property type="protein sequence ID" value="EDN95807.1"/>
    <property type="molecule type" value="Genomic_DNA"/>
</dbReference>
<organism evidence="3 4">
    <name type="scientific">Sclerotinia sclerotiorum (strain ATCC 18683 / 1980 / Ss-1)</name>
    <name type="common">White mold</name>
    <name type="synonym">Whetzelinia sclerotiorum</name>
    <dbReference type="NCBI Taxonomy" id="665079"/>
    <lineage>
        <taxon>Eukaryota</taxon>
        <taxon>Fungi</taxon>
        <taxon>Dikarya</taxon>
        <taxon>Ascomycota</taxon>
        <taxon>Pezizomycotina</taxon>
        <taxon>Leotiomycetes</taxon>
        <taxon>Helotiales</taxon>
        <taxon>Sclerotiniaceae</taxon>
        <taxon>Sclerotinia</taxon>
    </lineage>
</organism>
<feature type="region of interest" description="Disordered" evidence="2">
    <location>
        <begin position="237"/>
        <end position="258"/>
    </location>
</feature>
<evidence type="ECO:0000256" key="1">
    <source>
        <dbReference type="SAM" id="Coils"/>
    </source>
</evidence>
<gene>
    <name evidence="3" type="ORF">SS1G_11686</name>
</gene>
<evidence type="ECO:0000313" key="4">
    <source>
        <dbReference type="Proteomes" id="UP000001312"/>
    </source>
</evidence>
<dbReference type="AlphaFoldDB" id="A7F265"/>
<dbReference type="InParanoid" id="A7F265"/>
<evidence type="ECO:0000313" key="3">
    <source>
        <dbReference type="EMBL" id="EDN95807.1"/>
    </source>
</evidence>
<sequence length="342" mass="39564">MEAKISQLQKTLRQKDEVIKRVQEELINKYYVSRETWEPMDNIPGKFQDLRYAIRQWCSAQAKKEYKFDLKGNERELFLQELAEILLLEGADQREFPKALLNDGNLRTRVILEGLFAHHLFSAFFPDPFFFLGQQISKGLNEILSLAASYEKSGSFKGLEDVKADENHTNEGSNRDHRKMNIHHSCNYDGEENQPVSMVVHPLIEAFGRAPTGPDERWKYFQEAKIWSKLEVRLDIPEPGEPGKKKSTLVSQRVDSSKLEPPKQLGARLLKGLEPTTSLELVKPYIDEFSDTLRPLVDGLRKEIMQLEDKCDEKDVSISSWQAKAEDIQKERDQLRIQKEAM</sequence>